<accession>A0A4P7MZF3</accession>
<sequence length="92" mass="10490">MATVYRAYVPPWLFLPCGRFTPALPPNQPNCVRQGPRNLRGPFQWCKEGPIGDAKLIFSKKCECTVIPPLRNVGEFQDGNKRAIHNARRKVR</sequence>
<proteinExistence type="predicted"/>
<evidence type="ECO:0000313" key="1">
    <source>
        <dbReference type="EMBL" id="QBZ54531.1"/>
    </source>
</evidence>
<dbReference type="EMBL" id="CP034204">
    <property type="protein sequence ID" value="QBZ54531.1"/>
    <property type="molecule type" value="Genomic_DNA"/>
</dbReference>
<organism evidence="1 2">
    <name type="scientific">Pyricularia oryzae</name>
    <name type="common">Rice blast fungus</name>
    <name type="synonym">Magnaporthe oryzae</name>
    <dbReference type="NCBI Taxonomy" id="318829"/>
    <lineage>
        <taxon>Eukaryota</taxon>
        <taxon>Fungi</taxon>
        <taxon>Dikarya</taxon>
        <taxon>Ascomycota</taxon>
        <taxon>Pezizomycotina</taxon>
        <taxon>Sordariomycetes</taxon>
        <taxon>Sordariomycetidae</taxon>
        <taxon>Magnaporthales</taxon>
        <taxon>Pyriculariaceae</taxon>
        <taxon>Pyricularia</taxon>
    </lineage>
</organism>
<dbReference type="Proteomes" id="UP000294847">
    <property type="component" value="Chromosome 1"/>
</dbReference>
<protein>
    <submittedName>
        <fullName evidence="1">Uncharacterized protein</fullName>
    </submittedName>
</protein>
<gene>
    <name evidence="1" type="ORF">PoMZ_10231</name>
</gene>
<dbReference type="AlphaFoldDB" id="A0A4P7MZF3"/>
<name>A0A4P7MZF3_PYROR</name>
<evidence type="ECO:0000313" key="2">
    <source>
        <dbReference type="Proteomes" id="UP000294847"/>
    </source>
</evidence>
<reference evidence="1 2" key="1">
    <citation type="journal article" date="2019" name="Mol. Biol. Evol.">
        <title>Blast fungal genomes show frequent chromosomal changes, gene gains and losses, and effector gene turnover.</title>
        <authorList>
            <person name="Gomez Luciano L.B."/>
            <person name="Jason Tsai I."/>
            <person name="Chuma I."/>
            <person name="Tosa Y."/>
            <person name="Chen Y.H."/>
            <person name="Li J.Y."/>
            <person name="Li M.Y."/>
            <person name="Jade Lu M.Y."/>
            <person name="Nakayashiki H."/>
            <person name="Li W.H."/>
        </authorList>
    </citation>
    <scope>NUCLEOTIDE SEQUENCE [LARGE SCALE GENOMIC DNA]</scope>
    <source>
        <strain evidence="1">MZ5-1-6</strain>
    </source>
</reference>